<organism evidence="1 2">
    <name type="scientific">Psychromarinibacter halotolerans</name>
    <dbReference type="NCBI Taxonomy" id="1775175"/>
    <lineage>
        <taxon>Bacteria</taxon>
        <taxon>Pseudomonadati</taxon>
        <taxon>Pseudomonadota</taxon>
        <taxon>Alphaproteobacteria</taxon>
        <taxon>Rhodobacterales</taxon>
        <taxon>Paracoccaceae</taxon>
        <taxon>Psychromarinibacter</taxon>
    </lineage>
</organism>
<sequence>RVSAGSAMAEGKIMEKHTIVWCGVRIEITFTPEEFGMVDHIELRSEGKAPLPVTKTGYRSHFMNNGTVTEYGGAVAFVTAWLDHEAERTGWRGAQLSLF</sequence>
<feature type="non-terminal residue" evidence="1">
    <location>
        <position position="1"/>
    </location>
</feature>
<accession>A0ABV7H2I0</accession>
<evidence type="ECO:0000313" key="2">
    <source>
        <dbReference type="Proteomes" id="UP001595632"/>
    </source>
</evidence>
<gene>
    <name evidence="1" type="ORF">ACFOGP_22815</name>
</gene>
<dbReference type="Proteomes" id="UP001595632">
    <property type="component" value="Unassembled WGS sequence"/>
</dbReference>
<protein>
    <submittedName>
        <fullName evidence="1">Uncharacterized protein</fullName>
    </submittedName>
</protein>
<reference evidence="2" key="1">
    <citation type="journal article" date="2019" name="Int. J. Syst. Evol. Microbiol.">
        <title>The Global Catalogue of Microorganisms (GCM) 10K type strain sequencing project: providing services to taxonomists for standard genome sequencing and annotation.</title>
        <authorList>
            <consortium name="The Broad Institute Genomics Platform"/>
            <consortium name="The Broad Institute Genome Sequencing Center for Infectious Disease"/>
            <person name="Wu L."/>
            <person name="Ma J."/>
        </authorList>
    </citation>
    <scope>NUCLEOTIDE SEQUENCE [LARGE SCALE GENOMIC DNA]</scope>
    <source>
        <strain evidence="2">KCTC 52366</strain>
    </source>
</reference>
<keyword evidence="2" id="KW-1185">Reference proteome</keyword>
<proteinExistence type="predicted"/>
<name>A0ABV7H2I0_9RHOB</name>
<comment type="caution">
    <text evidence="1">The sequence shown here is derived from an EMBL/GenBank/DDBJ whole genome shotgun (WGS) entry which is preliminary data.</text>
</comment>
<dbReference type="EMBL" id="JBHRTB010000010">
    <property type="protein sequence ID" value="MFC3145572.1"/>
    <property type="molecule type" value="Genomic_DNA"/>
</dbReference>
<evidence type="ECO:0000313" key="1">
    <source>
        <dbReference type="EMBL" id="MFC3145572.1"/>
    </source>
</evidence>
<dbReference type="RefSeq" id="WP_379561787.1">
    <property type="nucleotide sequence ID" value="NZ_JBHRTB010000010.1"/>
</dbReference>